<dbReference type="Pfam" id="PF04069">
    <property type="entry name" value="OpuAC"/>
    <property type="match status" value="1"/>
</dbReference>
<feature type="signal peptide" evidence="1">
    <location>
        <begin position="1"/>
        <end position="22"/>
    </location>
</feature>
<dbReference type="SUPFAM" id="SSF53850">
    <property type="entry name" value="Periplasmic binding protein-like II"/>
    <property type="match status" value="1"/>
</dbReference>
<dbReference type="Gene3D" id="3.40.190.10">
    <property type="entry name" value="Periplasmic binding protein-like II"/>
    <property type="match status" value="1"/>
</dbReference>
<proteinExistence type="predicted"/>
<protein>
    <submittedName>
        <fullName evidence="3">ABC transporter substrate-binding protein</fullName>
    </submittedName>
</protein>
<dbReference type="RefSeq" id="WP_211856290.1">
    <property type="nucleotide sequence ID" value="NZ_JAAGBB010000059.1"/>
</dbReference>
<evidence type="ECO:0000313" key="3">
    <source>
        <dbReference type="EMBL" id="MBR0668515.1"/>
    </source>
</evidence>
<feature type="domain" description="ABC-type glycine betaine transport system substrate-binding" evidence="2">
    <location>
        <begin position="26"/>
        <end position="300"/>
    </location>
</feature>
<keyword evidence="1" id="KW-0732">Signal</keyword>
<evidence type="ECO:0000256" key="1">
    <source>
        <dbReference type="SAM" id="SignalP"/>
    </source>
</evidence>
<evidence type="ECO:0000259" key="2">
    <source>
        <dbReference type="Pfam" id="PF04069"/>
    </source>
</evidence>
<dbReference type="InterPro" id="IPR007210">
    <property type="entry name" value="ABC_Gly_betaine_transp_sub-bd"/>
</dbReference>
<keyword evidence="4" id="KW-1185">Reference proteome</keyword>
<comment type="caution">
    <text evidence="3">The sequence shown here is derived from an EMBL/GenBank/DDBJ whole genome shotgun (WGS) entry which is preliminary data.</text>
</comment>
<organism evidence="3 4">
    <name type="scientific">Plastoroseomonas hellenica</name>
    <dbReference type="NCBI Taxonomy" id="2687306"/>
    <lineage>
        <taxon>Bacteria</taxon>
        <taxon>Pseudomonadati</taxon>
        <taxon>Pseudomonadota</taxon>
        <taxon>Alphaproteobacteria</taxon>
        <taxon>Acetobacterales</taxon>
        <taxon>Acetobacteraceae</taxon>
        <taxon>Plastoroseomonas</taxon>
    </lineage>
</organism>
<dbReference type="Gene3D" id="3.40.190.120">
    <property type="entry name" value="Osmoprotection protein (prox), domain 2"/>
    <property type="match status" value="1"/>
</dbReference>
<dbReference type="EMBL" id="JAAGBB010000059">
    <property type="protein sequence ID" value="MBR0668515.1"/>
    <property type="molecule type" value="Genomic_DNA"/>
</dbReference>
<accession>A0ABS5F7I0</accession>
<gene>
    <name evidence="3" type="ORF">GXW71_29450</name>
</gene>
<feature type="chain" id="PRO_5046818396" evidence="1">
    <location>
        <begin position="23"/>
        <end position="303"/>
    </location>
</feature>
<evidence type="ECO:0000313" key="4">
    <source>
        <dbReference type="Proteomes" id="UP001196870"/>
    </source>
</evidence>
<reference evidence="4" key="1">
    <citation type="journal article" date="2021" name="Syst. Appl. Microbiol.">
        <title>Roseomonas hellenica sp. nov., isolated from roots of wild-growing Alkanna tinctoria.</title>
        <authorList>
            <person name="Rat A."/>
            <person name="Naranjo H.D."/>
            <person name="Lebbe L."/>
            <person name="Cnockaert M."/>
            <person name="Krigas N."/>
            <person name="Grigoriadou K."/>
            <person name="Maloupa E."/>
            <person name="Willems A."/>
        </authorList>
    </citation>
    <scope>NUCLEOTIDE SEQUENCE [LARGE SCALE GENOMIC DNA]</scope>
    <source>
        <strain evidence="4">LMG 31523</strain>
    </source>
</reference>
<sequence length="303" mass="32844">MHIPRRLALAALAAGMPALARAQARDKVVISSKIDAEGGLLGHLILLALERARVPAEARLQLGPTRIVRAALIAGEIDLYPEYTGNGAFFFNREADPAWRSPDAAYDLVKRLDAEANRLVWLPRAPADNTWAIAVRRDLAGRERLSTMEDFARLVQAGDTLRLAASAEFVESAAALPAFEGSYGFRFPRERIVVLPGGDTSATMRAAAQRMNGVNAAMVYTTDGAIDALELAVMTDNRRAQLVFEPAPVVRQAMLERFPAIAPALAPVFAQLSLERLRSLNAQVTVEGRPPQAVARRFLDGLG</sequence>
<dbReference type="Proteomes" id="UP001196870">
    <property type="component" value="Unassembled WGS sequence"/>
</dbReference>
<name>A0ABS5F7I0_9PROT</name>